<feature type="domain" description="Glycosyltransferase 2-like" evidence="1">
    <location>
        <begin position="71"/>
        <end position="183"/>
    </location>
</feature>
<dbReference type="Pfam" id="PF00535">
    <property type="entry name" value="Glycos_transf_2"/>
    <property type="match status" value="1"/>
</dbReference>
<reference evidence="2 3" key="1">
    <citation type="submission" date="2019-04" db="EMBL/GenBank/DDBJ databases">
        <title>Isolation and culture of sulfate reducing bacteria from the cold seep of the South China Sea.</title>
        <authorList>
            <person name="Sun C."/>
            <person name="Liu R."/>
        </authorList>
    </citation>
    <scope>NUCLEOTIDE SEQUENCE [LARGE SCALE GENOMIC DNA]</scope>
    <source>
        <strain evidence="2 3">CS1</strain>
    </source>
</reference>
<protein>
    <submittedName>
        <fullName evidence="2">Glycosyltransferase family 2 protein</fullName>
    </submittedName>
</protein>
<dbReference type="PANTHER" id="PTHR43179">
    <property type="entry name" value="RHAMNOSYLTRANSFERASE WBBL"/>
    <property type="match status" value="1"/>
</dbReference>
<proteinExistence type="predicted"/>
<dbReference type="InterPro" id="IPR029044">
    <property type="entry name" value="Nucleotide-diphossugar_trans"/>
</dbReference>
<accession>A0ABX6NI99</accession>
<keyword evidence="3" id="KW-1185">Reference proteome</keyword>
<dbReference type="PANTHER" id="PTHR43179:SF7">
    <property type="entry name" value="RHAMNOSYLTRANSFERASE WBBL"/>
    <property type="match status" value="1"/>
</dbReference>
<dbReference type="EMBL" id="CP039543">
    <property type="protein sequence ID" value="QJT09966.1"/>
    <property type="molecule type" value="Genomic_DNA"/>
</dbReference>
<dbReference type="SUPFAM" id="SSF53448">
    <property type="entry name" value="Nucleotide-diphospho-sugar transferases"/>
    <property type="match status" value="1"/>
</dbReference>
<dbReference type="Proteomes" id="UP000503251">
    <property type="component" value="Chromosome"/>
</dbReference>
<dbReference type="CDD" id="cd04186">
    <property type="entry name" value="GT_2_like_c"/>
    <property type="match status" value="1"/>
</dbReference>
<dbReference type="InterPro" id="IPR001173">
    <property type="entry name" value="Glyco_trans_2-like"/>
</dbReference>
<sequence length="472" mass="51558">MRAALSGCNALLRPLFRLAQKGRRLVLMRKTGYIVAARSIWRPAPDARGHNVLSGGVLHTHCAAKAAMSVTIIIPAFNLWAYTRACLESLASCARGSSFRVVVVDNGSTDETPKACPSLGKSLFPGAFEYRRLEQNQGFARGCNTGAQGADTAYLLFLNNDVTATPGWLEILLQAMQRQTGVHAASPLLLFPETHRVQHAGVAFDPNLHPVHCFSQFPGNHKALRSVRGLQALSAAALLVRKQAFEAAGGFCQEFINGSEDLDLSCMLRRNGGRLALVPSSVLHHATSMTPGRYDHTAHNATVLNRRARGCFVPDLHRLAARAGYGLALTAWLEPYMVRPHNSAPDCPTDDIAALSKALQEEPLWEKGYAAMLELLAHDPAAALPWAEVRAALCPSRHAYEQTLRLAVAVEDTAAVNRWKQSLARVIASINKKDELIELAQTSLEWSRQEELEYIVNMYSAWLDAHGGGHRA</sequence>
<evidence type="ECO:0000313" key="2">
    <source>
        <dbReference type="EMBL" id="QJT09966.1"/>
    </source>
</evidence>
<dbReference type="Gene3D" id="3.90.550.10">
    <property type="entry name" value="Spore Coat Polysaccharide Biosynthesis Protein SpsA, Chain A"/>
    <property type="match status" value="1"/>
</dbReference>
<evidence type="ECO:0000313" key="3">
    <source>
        <dbReference type="Proteomes" id="UP000503251"/>
    </source>
</evidence>
<evidence type="ECO:0000259" key="1">
    <source>
        <dbReference type="Pfam" id="PF00535"/>
    </source>
</evidence>
<gene>
    <name evidence="2" type="ORF">E8L03_13945</name>
</gene>
<organism evidence="2 3">
    <name type="scientific">Oceanidesulfovibrio marinus</name>
    <dbReference type="NCBI Taxonomy" id="370038"/>
    <lineage>
        <taxon>Bacteria</taxon>
        <taxon>Pseudomonadati</taxon>
        <taxon>Thermodesulfobacteriota</taxon>
        <taxon>Desulfovibrionia</taxon>
        <taxon>Desulfovibrionales</taxon>
        <taxon>Desulfovibrionaceae</taxon>
        <taxon>Oceanidesulfovibrio</taxon>
    </lineage>
</organism>
<name>A0ABX6NI99_9BACT</name>